<keyword evidence="2" id="KW-1185">Reference proteome</keyword>
<proteinExistence type="predicted"/>
<protein>
    <submittedName>
        <fullName evidence="1">Uncharacterized protein</fullName>
    </submittedName>
</protein>
<sequence>MSDGFHALLWLGYHLNPSPHPYVSFNLTGSTGQNITFTLSRRLPKWSNAIYDLDTTIQETAKFDKPKFYFFQKIAESIFPFFTSLVKLAIVSMNLIEAGELSELG</sequence>
<dbReference type="Proteomes" id="UP000028549">
    <property type="component" value="Unassembled WGS sequence"/>
</dbReference>
<reference evidence="1 2" key="1">
    <citation type="journal article" date="2005" name="Int. J. Syst. Evol. Microbiol.">
        <title>Bacillus cibi sp. nov., isolated from jeotgal, a traditional Korean fermented seafood.</title>
        <authorList>
            <person name="Yoon J.H."/>
            <person name="Lee C.H."/>
            <person name="Oh T.K."/>
        </authorList>
    </citation>
    <scope>NUCLEOTIDE SEQUENCE [LARGE SCALE GENOMIC DNA]</scope>
    <source>
        <strain evidence="1 2">DSM 16189</strain>
    </source>
</reference>
<name>A0A084GLN9_METID</name>
<dbReference type="AlphaFoldDB" id="A0A084GLN9"/>
<accession>A0A084GLN9</accession>
<evidence type="ECO:0000313" key="2">
    <source>
        <dbReference type="Proteomes" id="UP000028549"/>
    </source>
</evidence>
<organism evidence="1 2">
    <name type="scientific">Metabacillus indicus</name>
    <name type="common">Bacillus indicus</name>
    <dbReference type="NCBI Taxonomy" id="246786"/>
    <lineage>
        <taxon>Bacteria</taxon>
        <taxon>Bacillati</taxon>
        <taxon>Bacillota</taxon>
        <taxon>Bacilli</taxon>
        <taxon>Bacillales</taxon>
        <taxon>Bacillaceae</taxon>
        <taxon>Metabacillus</taxon>
    </lineage>
</organism>
<gene>
    <name evidence="1" type="ORF">GS18_0217075</name>
</gene>
<evidence type="ECO:0000313" key="1">
    <source>
        <dbReference type="EMBL" id="KEZ48251.1"/>
    </source>
</evidence>
<dbReference type="STRING" id="246786.GS18_0217075"/>
<dbReference type="EMBL" id="JNVC02000014">
    <property type="protein sequence ID" value="KEZ48251.1"/>
    <property type="molecule type" value="Genomic_DNA"/>
</dbReference>
<comment type="caution">
    <text evidence="1">The sequence shown here is derived from an EMBL/GenBank/DDBJ whole genome shotgun (WGS) entry which is preliminary data.</text>
</comment>